<comment type="caution">
    <text evidence="9">The sequence shown here is derived from an EMBL/GenBank/DDBJ whole genome shotgun (WGS) entry which is preliminary data.</text>
</comment>
<proteinExistence type="inferred from homology"/>
<dbReference type="Pfam" id="PF01435">
    <property type="entry name" value="Peptidase_M48"/>
    <property type="match status" value="1"/>
</dbReference>
<sequence length="316" mass="33292">MTSALVLVAFAVTAGTWGVSALTQARWTARAPRLAIAAWQALATSVLLSIAAAGAALAIGFQHVRGDLAQLFNVCVENLKHGYASPGGTVVATLGLASLSILATRTLWCTLSIWRQDANERRARVAMLDLVGHAGIVPGVLVLDHHAPYAFCIGGRRHRVVVTSALLDSLDPCELDAVLAHEAAHLRQRHHAALMICRITFGTLAPFFPAFRTALPHVRLFAELSADDSARKRVGVAPLRSALLHLARIPAPSGTLAASASDVETRLVRLTDQKAGLPRRRAVVAGVTIAGLVVVPLALVAAPVVAMAWEGMCLIG</sequence>
<keyword evidence="7" id="KW-0472">Membrane</keyword>
<evidence type="ECO:0000256" key="3">
    <source>
        <dbReference type="ARBA" id="ARBA00022801"/>
    </source>
</evidence>
<evidence type="ECO:0000313" key="10">
    <source>
        <dbReference type="Proteomes" id="UP000597341"/>
    </source>
</evidence>
<keyword evidence="1 6" id="KW-0645">Protease</keyword>
<name>A0ABQ3HQK6_9ACTN</name>
<protein>
    <submittedName>
        <fullName evidence="9">Membrane protein</fullName>
    </submittedName>
</protein>
<dbReference type="InterPro" id="IPR052173">
    <property type="entry name" value="Beta-lactam_resp_regulator"/>
</dbReference>
<evidence type="ECO:0000256" key="6">
    <source>
        <dbReference type="RuleBase" id="RU003983"/>
    </source>
</evidence>
<dbReference type="Proteomes" id="UP000597341">
    <property type="component" value="Unassembled WGS sequence"/>
</dbReference>
<feature type="domain" description="Peptidase M48" evidence="8">
    <location>
        <begin position="140"/>
        <end position="197"/>
    </location>
</feature>
<evidence type="ECO:0000256" key="1">
    <source>
        <dbReference type="ARBA" id="ARBA00022670"/>
    </source>
</evidence>
<feature type="transmembrane region" description="Helical" evidence="7">
    <location>
        <begin position="37"/>
        <end position="61"/>
    </location>
</feature>
<reference evidence="10" key="1">
    <citation type="journal article" date="2019" name="Int. J. Syst. Evol. Microbiol.">
        <title>The Global Catalogue of Microorganisms (GCM) 10K type strain sequencing project: providing services to taxonomists for standard genome sequencing and annotation.</title>
        <authorList>
            <consortium name="The Broad Institute Genomics Platform"/>
            <consortium name="The Broad Institute Genome Sequencing Center for Infectious Disease"/>
            <person name="Wu L."/>
            <person name="Ma J."/>
        </authorList>
    </citation>
    <scope>NUCLEOTIDE SEQUENCE [LARGE SCALE GENOMIC DNA]</scope>
    <source>
        <strain evidence="10">CGMCC 1.12791</strain>
    </source>
</reference>
<dbReference type="Gene3D" id="3.30.2010.10">
    <property type="entry name" value="Metalloproteases ('zincins'), catalytic domain"/>
    <property type="match status" value="1"/>
</dbReference>
<keyword evidence="5 6" id="KW-0482">Metalloprotease</keyword>
<evidence type="ECO:0000313" key="9">
    <source>
        <dbReference type="EMBL" id="GHE19173.1"/>
    </source>
</evidence>
<dbReference type="EMBL" id="BNAD01000019">
    <property type="protein sequence ID" value="GHE19173.1"/>
    <property type="molecule type" value="Genomic_DNA"/>
</dbReference>
<gene>
    <name evidence="9" type="ORF">GCM10011376_37830</name>
</gene>
<keyword evidence="7" id="KW-0812">Transmembrane</keyword>
<dbReference type="PANTHER" id="PTHR34978">
    <property type="entry name" value="POSSIBLE SENSOR-TRANSDUCER PROTEIN BLAR"/>
    <property type="match status" value="1"/>
</dbReference>
<comment type="cofactor">
    <cofactor evidence="6">
        <name>Zn(2+)</name>
        <dbReference type="ChEBI" id="CHEBI:29105"/>
    </cofactor>
    <text evidence="6">Binds 1 zinc ion per subunit.</text>
</comment>
<dbReference type="CDD" id="cd07326">
    <property type="entry name" value="M56_BlaR1_MecR1_like"/>
    <property type="match status" value="1"/>
</dbReference>
<keyword evidence="7" id="KW-1133">Transmembrane helix</keyword>
<dbReference type="PANTHER" id="PTHR34978:SF3">
    <property type="entry name" value="SLR0241 PROTEIN"/>
    <property type="match status" value="1"/>
</dbReference>
<evidence type="ECO:0000256" key="7">
    <source>
        <dbReference type="SAM" id="Phobius"/>
    </source>
</evidence>
<keyword evidence="10" id="KW-1185">Reference proteome</keyword>
<feature type="transmembrane region" description="Helical" evidence="7">
    <location>
        <begin position="283"/>
        <end position="309"/>
    </location>
</feature>
<evidence type="ECO:0000256" key="5">
    <source>
        <dbReference type="ARBA" id="ARBA00023049"/>
    </source>
</evidence>
<keyword evidence="2" id="KW-0479">Metal-binding</keyword>
<keyword evidence="4 6" id="KW-0862">Zinc</keyword>
<comment type="similarity">
    <text evidence="6">Belongs to the peptidase M48 family.</text>
</comment>
<dbReference type="InterPro" id="IPR001915">
    <property type="entry name" value="Peptidase_M48"/>
</dbReference>
<organism evidence="9 10">
    <name type="scientific">Nocardioides flavus</name>
    <name type="common">ex Wang et al. 2016</name>
    <dbReference type="NCBI Taxonomy" id="2058780"/>
    <lineage>
        <taxon>Bacteria</taxon>
        <taxon>Bacillati</taxon>
        <taxon>Actinomycetota</taxon>
        <taxon>Actinomycetes</taxon>
        <taxon>Propionibacteriales</taxon>
        <taxon>Nocardioidaceae</taxon>
        <taxon>Nocardioides</taxon>
    </lineage>
</organism>
<evidence type="ECO:0000256" key="4">
    <source>
        <dbReference type="ARBA" id="ARBA00022833"/>
    </source>
</evidence>
<evidence type="ECO:0000259" key="8">
    <source>
        <dbReference type="Pfam" id="PF01435"/>
    </source>
</evidence>
<keyword evidence="3 6" id="KW-0378">Hydrolase</keyword>
<evidence type="ECO:0000256" key="2">
    <source>
        <dbReference type="ARBA" id="ARBA00022723"/>
    </source>
</evidence>
<accession>A0ABQ3HQK6</accession>